<feature type="compositionally biased region" description="Basic residues" evidence="1">
    <location>
        <begin position="93"/>
        <end position="105"/>
    </location>
</feature>
<feature type="region of interest" description="Disordered" evidence="1">
    <location>
        <begin position="1"/>
        <end position="38"/>
    </location>
</feature>
<sequence>MGWKERRTRRVRRREEREEKRMRGRRKGLKLNETHSPHQIISLHHHNLTPLWRGAMDRKSFQAPRPSDIAQSAAHLRWWVKSKINTQYAGQKKERKKKKNKRSKERKINMKIENRTKENLI</sequence>
<dbReference type="EMBL" id="KZ821245">
    <property type="protein sequence ID" value="PYH43280.1"/>
    <property type="molecule type" value="Genomic_DNA"/>
</dbReference>
<reference evidence="2 3" key="1">
    <citation type="submission" date="2016-12" db="EMBL/GenBank/DDBJ databases">
        <title>The genomes of Aspergillus section Nigri reveals drivers in fungal speciation.</title>
        <authorList>
            <consortium name="DOE Joint Genome Institute"/>
            <person name="Vesth T.C."/>
            <person name="Nybo J."/>
            <person name="Theobald S."/>
            <person name="Brandl J."/>
            <person name="Frisvad J.C."/>
            <person name="Nielsen K.F."/>
            <person name="Lyhne E.K."/>
            <person name="Kogle M.E."/>
            <person name="Kuo A."/>
            <person name="Riley R."/>
            <person name="Clum A."/>
            <person name="Nolan M."/>
            <person name="Lipzen A."/>
            <person name="Salamov A."/>
            <person name="Henrissat B."/>
            <person name="Wiebenga A."/>
            <person name="De Vries R.P."/>
            <person name="Grigoriev I.V."/>
            <person name="Mortensen U.H."/>
            <person name="Andersen M.R."/>
            <person name="Baker S.E."/>
        </authorList>
    </citation>
    <scope>NUCLEOTIDE SEQUENCE [LARGE SCALE GENOMIC DNA]</scope>
    <source>
        <strain evidence="2 3">JOP 1030-1</strain>
    </source>
</reference>
<feature type="compositionally biased region" description="Basic residues" evidence="1">
    <location>
        <begin position="1"/>
        <end position="12"/>
    </location>
</feature>
<organism evidence="2 3">
    <name type="scientific">Aspergillus saccharolyticus JOP 1030-1</name>
    <dbReference type="NCBI Taxonomy" id="1450539"/>
    <lineage>
        <taxon>Eukaryota</taxon>
        <taxon>Fungi</taxon>
        <taxon>Dikarya</taxon>
        <taxon>Ascomycota</taxon>
        <taxon>Pezizomycotina</taxon>
        <taxon>Eurotiomycetes</taxon>
        <taxon>Eurotiomycetidae</taxon>
        <taxon>Eurotiales</taxon>
        <taxon>Aspergillaceae</taxon>
        <taxon>Aspergillus</taxon>
        <taxon>Aspergillus subgen. Circumdati</taxon>
    </lineage>
</organism>
<accession>A0A318ZHV7</accession>
<gene>
    <name evidence="2" type="ORF">BP01DRAFT_107545</name>
</gene>
<evidence type="ECO:0000313" key="3">
    <source>
        <dbReference type="Proteomes" id="UP000248349"/>
    </source>
</evidence>
<dbReference type="AlphaFoldDB" id="A0A318ZHV7"/>
<evidence type="ECO:0000256" key="1">
    <source>
        <dbReference type="SAM" id="MobiDB-lite"/>
    </source>
</evidence>
<protein>
    <submittedName>
        <fullName evidence="2">Uncharacterized protein</fullName>
    </submittedName>
</protein>
<feature type="region of interest" description="Disordered" evidence="1">
    <location>
        <begin position="88"/>
        <end position="121"/>
    </location>
</feature>
<keyword evidence="3" id="KW-1185">Reference proteome</keyword>
<dbReference type="GeneID" id="37071520"/>
<feature type="compositionally biased region" description="Basic and acidic residues" evidence="1">
    <location>
        <begin position="106"/>
        <end position="121"/>
    </location>
</feature>
<name>A0A318ZHV7_9EURO</name>
<dbReference type="RefSeq" id="XP_025429262.1">
    <property type="nucleotide sequence ID" value="XM_025570292.1"/>
</dbReference>
<evidence type="ECO:0000313" key="2">
    <source>
        <dbReference type="EMBL" id="PYH43280.1"/>
    </source>
</evidence>
<dbReference type="Proteomes" id="UP000248349">
    <property type="component" value="Unassembled WGS sequence"/>
</dbReference>
<proteinExistence type="predicted"/>